<comment type="cofactor">
    <cofactor evidence="1">
        <name>heme</name>
        <dbReference type="ChEBI" id="CHEBI:30413"/>
    </cofactor>
</comment>
<dbReference type="PANTHER" id="PTHR24292:SF54">
    <property type="entry name" value="CYP9F3-RELATED"/>
    <property type="match status" value="1"/>
</dbReference>
<dbReference type="InterPro" id="IPR001128">
    <property type="entry name" value="Cyt_P450"/>
</dbReference>
<keyword evidence="13" id="KW-0472">Membrane</keyword>
<evidence type="ECO:0000256" key="10">
    <source>
        <dbReference type="ARBA" id="ARBA00023002"/>
    </source>
</evidence>
<evidence type="ECO:0008006" key="17">
    <source>
        <dbReference type="Google" id="ProtNLM"/>
    </source>
</evidence>
<evidence type="ECO:0000256" key="14">
    <source>
        <dbReference type="RuleBase" id="RU000461"/>
    </source>
</evidence>
<dbReference type="PROSITE" id="PS00086">
    <property type="entry name" value="CYTOCHROME_P450"/>
    <property type="match status" value="1"/>
</dbReference>
<evidence type="ECO:0000256" key="2">
    <source>
        <dbReference type="ARBA" id="ARBA00003690"/>
    </source>
</evidence>
<keyword evidence="7 14" id="KW-0479">Metal-binding</keyword>
<dbReference type="GeneID" id="109426424"/>
<dbReference type="PANTHER" id="PTHR24292">
    <property type="entry name" value="CYTOCHROME P450"/>
    <property type="match status" value="1"/>
</dbReference>
<evidence type="ECO:0000256" key="7">
    <source>
        <dbReference type="ARBA" id="ARBA00022723"/>
    </source>
</evidence>
<keyword evidence="9" id="KW-0492">Microsome</keyword>
<dbReference type="RefSeq" id="XP_019557481.3">
    <property type="nucleotide sequence ID" value="XM_019701936.3"/>
</dbReference>
<evidence type="ECO:0000313" key="16">
    <source>
        <dbReference type="Proteomes" id="UP000069940"/>
    </source>
</evidence>
<organism evidence="15 16">
    <name type="scientific">Aedes albopictus</name>
    <name type="common">Asian tiger mosquito</name>
    <name type="synonym">Stegomyia albopicta</name>
    <dbReference type="NCBI Taxonomy" id="7160"/>
    <lineage>
        <taxon>Eukaryota</taxon>
        <taxon>Metazoa</taxon>
        <taxon>Ecdysozoa</taxon>
        <taxon>Arthropoda</taxon>
        <taxon>Hexapoda</taxon>
        <taxon>Insecta</taxon>
        <taxon>Pterygota</taxon>
        <taxon>Neoptera</taxon>
        <taxon>Endopterygota</taxon>
        <taxon>Diptera</taxon>
        <taxon>Nematocera</taxon>
        <taxon>Culicoidea</taxon>
        <taxon>Culicidae</taxon>
        <taxon>Culicinae</taxon>
        <taxon>Aedini</taxon>
        <taxon>Aedes</taxon>
        <taxon>Stegomyia</taxon>
    </lineage>
</organism>
<sequence length="533" mass="60845">MDPDWTLLLAILAIVLIVHRWLTGNHDYFHHKPIPSMAVRPIMGSTGPLLLKKCTFPEFVQDGYRKFAAARVFGLFDTNIPMYVICDPDLIKRIAVTDFDHFMDHRPIFGASNSDHPNLLFEKTLFALTGQKWKNMRSTLSPAFTGSKMRQMFKFVVQCSESMIRFYQGQPRGQSYEMKDVFSRFANDVIATCAFGIEVDSLRKKDNEFYVHGSKMLQLTRLSVVARILGYRFAPTLMGRLGLDINDQAQNQYFSSLVKETVKTRNVEGILRPDMVHLLMQAKQGTLNHQVETEQNKGFATVEESTFTKTQSPNSMTEVEMIAQCLMFFLAGFDTVSTCLTFTAYELALNPTIQNKLYEEIRKTHTTLHGKSLDYETLQKMTYMDMVISEVLRKWPAIAALDRLCVKDYELDAGNGLKFTIDRGSGMWIPVHAMHHDPKYYPNPERFQPERFSEENKAGINLGAYLPFGVGPRNCIGSRFALMEVKAIVYHMLLSFSFEKTAKTLVPVEIVKGFAPLKPKDGVFLEFRSREVA</sequence>
<dbReference type="EnsemblMetazoa" id="AALFPA23_018327.R26904">
    <property type="protein sequence ID" value="AALFPA23_018327.P26904"/>
    <property type="gene ID" value="AALFPA23_018327"/>
</dbReference>
<keyword evidence="10 14" id="KW-0560">Oxidoreductase</keyword>
<evidence type="ECO:0000256" key="8">
    <source>
        <dbReference type="ARBA" id="ARBA00022824"/>
    </source>
</evidence>
<evidence type="ECO:0000256" key="5">
    <source>
        <dbReference type="ARBA" id="ARBA00010617"/>
    </source>
</evidence>
<dbReference type="InterPro" id="IPR017972">
    <property type="entry name" value="Cyt_P450_CS"/>
</dbReference>
<keyword evidence="6 14" id="KW-0349">Heme</keyword>
<comment type="subcellular location">
    <subcellularLocation>
        <location evidence="4">Endoplasmic reticulum membrane</location>
        <topology evidence="4">Peripheral membrane protein</topology>
    </subcellularLocation>
    <subcellularLocation>
        <location evidence="3">Microsome membrane</location>
        <topology evidence="3">Peripheral membrane protein</topology>
    </subcellularLocation>
</comment>
<dbReference type="InterPro" id="IPR050476">
    <property type="entry name" value="Insect_CytP450_Detox"/>
</dbReference>
<comment type="similarity">
    <text evidence="5 14">Belongs to the cytochrome P450 family.</text>
</comment>
<dbReference type="Proteomes" id="UP000069940">
    <property type="component" value="Unassembled WGS sequence"/>
</dbReference>
<evidence type="ECO:0000313" key="15">
    <source>
        <dbReference type="EnsemblMetazoa" id="AALFPA23_018327.P26904"/>
    </source>
</evidence>
<accession>A0ABM1ZGT2</accession>
<evidence type="ECO:0000256" key="9">
    <source>
        <dbReference type="ARBA" id="ARBA00022848"/>
    </source>
</evidence>
<comment type="function">
    <text evidence="2">May be involved in the metabolism of insect hormones and in the breakdown of synthetic insecticides.</text>
</comment>
<evidence type="ECO:0000256" key="4">
    <source>
        <dbReference type="ARBA" id="ARBA00004406"/>
    </source>
</evidence>
<proteinExistence type="inferred from homology"/>
<evidence type="ECO:0000256" key="12">
    <source>
        <dbReference type="ARBA" id="ARBA00023033"/>
    </source>
</evidence>
<name>A0ABM1ZGT2_AEDAL</name>
<keyword evidence="16" id="KW-1185">Reference proteome</keyword>
<reference evidence="15" key="2">
    <citation type="submission" date="2025-05" db="UniProtKB">
        <authorList>
            <consortium name="EnsemblMetazoa"/>
        </authorList>
    </citation>
    <scope>IDENTIFICATION</scope>
    <source>
        <strain evidence="15">Foshan</strain>
    </source>
</reference>
<evidence type="ECO:0000256" key="11">
    <source>
        <dbReference type="ARBA" id="ARBA00023004"/>
    </source>
</evidence>
<dbReference type="PRINTS" id="PR00385">
    <property type="entry name" value="P450"/>
</dbReference>
<evidence type="ECO:0000256" key="1">
    <source>
        <dbReference type="ARBA" id="ARBA00001971"/>
    </source>
</evidence>
<dbReference type="PRINTS" id="PR00463">
    <property type="entry name" value="EP450I"/>
</dbReference>
<protein>
    <recommendedName>
        <fullName evidence="17">Cytochrome P450</fullName>
    </recommendedName>
</protein>
<evidence type="ECO:0000256" key="3">
    <source>
        <dbReference type="ARBA" id="ARBA00004174"/>
    </source>
</evidence>
<evidence type="ECO:0000256" key="6">
    <source>
        <dbReference type="ARBA" id="ARBA00022617"/>
    </source>
</evidence>
<dbReference type="CDD" id="cd11056">
    <property type="entry name" value="CYP6-like"/>
    <property type="match status" value="1"/>
</dbReference>
<keyword evidence="8" id="KW-0256">Endoplasmic reticulum</keyword>
<evidence type="ECO:0000256" key="13">
    <source>
        <dbReference type="ARBA" id="ARBA00023136"/>
    </source>
</evidence>
<keyword evidence="11 14" id="KW-0408">Iron</keyword>
<keyword evidence="12 14" id="KW-0503">Monooxygenase</keyword>
<dbReference type="Pfam" id="PF00067">
    <property type="entry name" value="p450"/>
    <property type="match status" value="1"/>
</dbReference>
<dbReference type="InterPro" id="IPR036396">
    <property type="entry name" value="Cyt_P450_sf"/>
</dbReference>
<reference evidence="16" key="1">
    <citation type="journal article" date="2015" name="Proc. Natl. Acad. Sci. U.S.A.">
        <title>Genome sequence of the Asian Tiger mosquito, Aedes albopictus, reveals insights into its biology, genetics, and evolution.</title>
        <authorList>
            <person name="Chen X.G."/>
            <person name="Jiang X."/>
            <person name="Gu J."/>
            <person name="Xu M."/>
            <person name="Wu Y."/>
            <person name="Deng Y."/>
            <person name="Zhang C."/>
            <person name="Bonizzoni M."/>
            <person name="Dermauw W."/>
            <person name="Vontas J."/>
            <person name="Armbruster P."/>
            <person name="Huang X."/>
            <person name="Yang Y."/>
            <person name="Zhang H."/>
            <person name="He W."/>
            <person name="Peng H."/>
            <person name="Liu Y."/>
            <person name="Wu K."/>
            <person name="Chen J."/>
            <person name="Lirakis M."/>
            <person name="Topalis P."/>
            <person name="Van Leeuwen T."/>
            <person name="Hall A.B."/>
            <person name="Jiang X."/>
            <person name="Thorpe C."/>
            <person name="Mueller R.L."/>
            <person name="Sun C."/>
            <person name="Waterhouse R.M."/>
            <person name="Yan G."/>
            <person name="Tu Z.J."/>
            <person name="Fang X."/>
            <person name="James A.A."/>
        </authorList>
    </citation>
    <scope>NUCLEOTIDE SEQUENCE [LARGE SCALE GENOMIC DNA]</scope>
    <source>
        <strain evidence="16">Foshan</strain>
    </source>
</reference>
<dbReference type="SUPFAM" id="SSF48264">
    <property type="entry name" value="Cytochrome P450"/>
    <property type="match status" value="1"/>
</dbReference>
<dbReference type="Gene3D" id="1.10.630.10">
    <property type="entry name" value="Cytochrome P450"/>
    <property type="match status" value="1"/>
</dbReference>
<dbReference type="InterPro" id="IPR002401">
    <property type="entry name" value="Cyt_P450_E_grp-I"/>
</dbReference>